<dbReference type="EMBL" id="GL732771">
    <property type="protein sequence ID" value="EFX64986.1"/>
    <property type="molecule type" value="Genomic_DNA"/>
</dbReference>
<accession>E9HTE7</accession>
<dbReference type="InterPro" id="IPR040676">
    <property type="entry name" value="DUF5641"/>
</dbReference>
<feature type="compositionally biased region" description="Basic and acidic residues" evidence="1">
    <location>
        <begin position="171"/>
        <end position="185"/>
    </location>
</feature>
<dbReference type="HOGENOM" id="CLU_1176464_0_0_1"/>
<dbReference type="Proteomes" id="UP000000305">
    <property type="component" value="Unassembled WGS sequence"/>
</dbReference>
<evidence type="ECO:0000256" key="1">
    <source>
        <dbReference type="SAM" id="MobiDB-lite"/>
    </source>
</evidence>
<proteinExistence type="predicted"/>
<feature type="compositionally biased region" description="Acidic residues" evidence="1">
    <location>
        <begin position="153"/>
        <end position="162"/>
    </location>
</feature>
<dbReference type="OrthoDB" id="8004658at2759"/>
<evidence type="ECO:0000313" key="3">
    <source>
        <dbReference type="EMBL" id="EFX64986.1"/>
    </source>
</evidence>
<evidence type="ECO:0000259" key="2">
    <source>
        <dbReference type="Pfam" id="PF18701"/>
    </source>
</evidence>
<dbReference type="PhylomeDB" id="E9HTE7"/>
<feature type="domain" description="DUF5641" evidence="2">
    <location>
        <begin position="28"/>
        <end position="76"/>
    </location>
</feature>
<feature type="region of interest" description="Disordered" evidence="1">
    <location>
        <begin position="132"/>
        <end position="213"/>
    </location>
</feature>
<keyword evidence="4" id="KW-1185">Reference proteome</keyword>
<gene>
    <name evidence="3" type="ORF">DAPPUDRAFT_117665</name>
</gene>
<protein>
    <recommendedName>
        <fullName evidence="2">DUF5641 domain-containing protein</fullName>
    </recommendedName>
</protein>
<dbReference type="Pfam" id="PF18701">
    <property type="entry name" value="DUF5641"/>
    <property type="match status" value="1"/>
</dbReference>
<reference evidence="3 4" key="1">
    <citation type="journal article" date="2011" name="Science">
        <title>The ecoresponsive genome of Daphnia pulex.</title>
        <authorList>
            <person name="Colbourne J.K."/>
            <person name="Pfrender M.E."/>
            <person name="Gilbert D."/>
            <person name="Thomas W.K."/>
            <person name="Tucker A."/>
            <person name="Oakley T.H."/>
            <person name="Tokishita S."/>
            <person name="Aerts A."/>
            <person name="Arnold G.J."/>
            <person name="Basu M.K."/>
            <person name="Bauer D.J."/>
            <person name="Caceres C.E."/>
            <person name="Carmel L."/>
            <person name="Casola C."/>
            <person name="Choi J.H."/>
            <person name="Detter J.C."/>
            <person name="Dong Q."/>
            <person name="Dusheyko S."/>
            <person name="Eads B.D."/>
            <person name="Frohlich T."/>
            <person name="Geiler-Samerotte K.A."/>
            <person name="Gerlach D."/>
            <person name="Hatcher P."/>
            <person name="Jogdeo S."/>
            <person name="Krijgsveld J."/>
            <person name="Kriventseva E.V."/>
            <person name="Kultz D."/>
            <person name="Laforsch C."/>
            <person name="Lindquist E."/>
            <person name="Lopez J."/>
            <person name="Manak J.R."/>
            <person name="Muller J."/>
            <person name="Pangilinan J."/>
            <person name="Patwardhan R.P."/>
            <person name="Pitluck S."/>
            <person name="Pritham E.J."/>
            <person name="Rechtsteiner A."/>
            <person name="Rho M."/>
            <person name="Rogozin I.B."/>
            <person name="Sakarya O."/>
            <person name="Salamov A."/>
            <person name="Schaack S."/>
            <person name="Shapiro H."/>
            <person name="Shiga Y."/>
            <person name="Skalitzky C."/>
            <person name="Smith Z."/>
            <person name="Souvorov A."/>
            <person name="Sung W."/>
            <person name="Tang Z."/>
            <person name="Tsuchiya D."/>
            <person name="Tu H."/>
            <person name="Vos H."/>
            <person name="Wang M."/>
            <person name="Wolf Y.I."/>
            <person name="Yamagata H."/>
            <person name="Yamada T."/>
            <person name="Ye Y."/>
            <person name="Shaw J.R."/>
            <person name="Andrews J."/>
            <person name="Crease T.J."/>
            <person name="Tang H."/>
            <person name="Lucas S.M."/>
            <person name="Robertson H.M."/>
            <person name="Bork P."/>
            <person name="Koonin E.V."/>
            <person name="Zdobnov E.M."/>
            <person name="Grigoriev I.V."/>
            <person name="Lynch M."/>
            <person name="Boore J.L."/>
        </authorList>
    </citation>
    <scope>NUCLEOTIDE SEQUENCE [LARGE SCALE GENOMIC DNA]</scope>
</reference>
<dbReference type="InParanoid" id="E9HTE7"/>
<evidence type="ECO:0000313" key="4">
    <source>
        <dbReference type="Proteomes" id="UP000000305"/>
    </source>
</evidence>
<name>E9HTE7_DAPPU</name>
<dbReference type="AlphaFoldDB" id="E9HTE7"/>
<sequence length="213" mass="23888">METQPLDVASLLNSDTSHITTREIARRQLQNVKRIEWPVGRVTEVVKGKDGKIRRVKLILIEKGKPVETERAIQCLYPLEVEAGTIDADFSPTPSLYGDYVTSSGELWKHYSMGGVLNNSTALNAEGTENDIEEVGAKQRYNPPRMLEAGPEEKEDENDGSDEQPMSEQEEERRRELEEEHDVGRGADWVQGIWASDPANNEPPPSTSTTNRN</sequence>
<dbReference type="KEGG" id="dpx:DAPPUDRAFT_117665"/>
<organism evidence="3 4">
    <name type="scientific">Daphnia pulex</name>
    <name type="common">Water flea</name>
    <dbReference type="NCBI Taxonomy" id="6669"/>
    <lineage>
        <taxon>Eukaryota</taxon>
        <taxon>Metazoa</taxon>
        <taxon>Ecdysozoa</taxon>
        <taxon>Arthropoda</taxon>
        <taxon>Crustacea</taxon>
        <taxon>Branchiopoda</taxon>
        <taxon>Diplostraca</taxon>
        <taxon>Cladocera</taxon>
        <taxon>Anomopoda</taxon>
        <taxon>Daphniidae</taxon>
        <taxon>Daphnia</taxon>
    </lineage>
</organism>